<keyword evidence="4" id="KW-1185">Reference proteome</keyword>
<feature type="compositionally biased region" description="Basic and acidic residues" evidence="1">
    <location>
        <begin position="155"/>
        <end position="193"/>
    </location>
</feature>
<dbReference type="RefSeq" id="WP_306745405.1">
    <property type="nucleotide sequence ID" value="NZ_NSDM01000003.1"/>
</dbReference>
<comment type="caution">
    <text evidence="3">The sequence shown here is derived from an EMBL/GenBank/DDBJ whole genome shotgun (WGS) entry which is preliminary data.</text>
</comment>
<evidence type="ECO:0008006" key="5">
    <source>
        <dbReference type="Google" id="ProtNLM"/>
    </source>
</evidence>
<accession>A0ABU0WWQ0</accession>
<sequence length="193" mass="19423">MTTETENTTWGDEPPRAAAPGASRNGRKTLVAVAVAVGIAAAGGGVIYAAGNSEAAQQGMGGPRGAYGMRGGPGFTTAGGPFGDAQHGEFQTGEVTGVSASSVTVTSADGFTRTYRVDDDTRVNGGQGDLADIAAGDEVTLVAADSTVDTIIEGDVVRGGDGRQGRSGQDRSGQDRPEQDRPPADGRDTPPTR</sequence>
<feature type="compositionally biased region" description="Polar residues" evidence="1">
    <location>
        <begin position="1"/>
        <end position="10"/>
    </location>
</feature>
<keyword evidence="2" id="KW-0812">Transmembrane</keyword>
<protein>
    <recommendedName>
        <fullName evidence="5">DUF5666 domain-containing protein</fullName>
    </recommendedName>
</protein>
<feature type="transmembrane region" description="Helical" evidence="2">
    <location>
        <begin position="30"/>
        <end position="50"/>
    </location>
</feature>
<evidence type="ECO:0000313" key="3">
    <source>
        <dbReference type="EMBL" id="MDQ2584285.1"/>
    </source>
</evidence>
<reference evidence="3 4" key="1">
    <citation type="submission" date="2017-06" db="EMBL/GenBank/DDBJ databases">
        <title>Cultured bacterium strain Saccharothrix yanglingensis Hhs.015.</title>
        <authorList>
            <person name="Xia Y."/>
        </authorList>
    </citation>
    <scope>NUCLEOTIDE SEQUENCE [LARGE SCALE GENOMIC DNA]</scope>
    <source>
        <strain evidence="3 4">Hhs.015</strain>
    </source>
</reference>
<name>A0ABU0WWQ0_9PSEU</name>
<gene>
    <name evidence="3" type="ORF">CKY47_09880</name>
</gene>
<dbReference type="EMBL" id="NSDM01000003">
    <property type="protein sequence ID" value="MDQ2584285.1"/>
    <property type="molecule type" value="Genomic_DNA"/>
</dbReference>
<organism evidence="3 4">
    <name type="scientific">Saccharothrix yanglingensis</name>
    <dbReference type="NCBI Taxonomy" id="659496"/>
    <lineage>
        <taxon>Bacteria</taxon>
        <taxon>Bacillati</taxon>
        <taxon>Actinomycetota</taxon>
        <taxon>Actinomycetes</taxon>
        <taxon>Pseudonocardiales</taxon>
        <taxon>Pseudonocardiaceae</taxon>
        <taxon>Saccharothrix</taxon>
    </lineage>
</organism>
<proteinExistence type="predicted"/>
<keyword evidence="2" id="KW-0472">Membrane</keyword>
<evidence type="ECO:0000256" key="1">
    <source>
        <dbReference type="SAM" id="MobiDB-lite"/>
    </source>
</evidence>
<evidence type="ECO:0000313" key="4">
    <source>
        <dbReference type="Proteomes" id="UP001225605"/>
    </source>
</evidence>
<evidence type="ECO:0000256" key="2">
    <source>
        <dbReference type="SAM" id="Phobius"/>
    </source>
</evidence>
<feature type="region of interest" description="Disordered" evidence="1">
    <location>
        <begin position="153"/>
        <end position="193"/>
    </location>
</feature>
<dbReference type="Proteomes" id="UP001225605">
    <property type="component" value="Unassembled WGS sequence"/>
</dbReference>
<feature type="region of interest" description="Disordered" evidence="1">
    <location>
        <begin position="1"/>
        <end position="25"/>
    </location>
</feature>
<keyword evidence="2" id="KW-1133">Transmembrane helix</keyword>